<evidence type="ECO:0000313" key="3">
    <source>
        <dbReference type="Proteomes" id="UP000253529"/>
    </source>
</evidence>
<accession>A0A366FIE5</accession>
<reference evidence="2 3" key="1">
    <citation type="submission" date="2018-06" db="EMBL/GenBank/DDBJ databases">
        <title>Genomic Encyclopedia of Type Strains, Phase IV (KMG-IV): sequencing the most valuable type-strain genomes for metagenomic binning, comparative biology and taxonomic classification.</title>
        <authorList>
            <person name="Goeker M."/>
        </authorList>
    </citation>
    <scope>NUCLEOTIDE SEQUENCE [LARGE SCALE GENOMIC DNA]</scope>
    <source>
        <strain evidence="2 3">DSM 24875</strain>
    </source>
</reference>
<keyword evidence="1" id="KW-0732">Signal</keyword>
<feature type="chain" id="PRO_5016941881" description="Secreted protein with PEP-CTERM sorting signal" evidence="1">
    <location>
        <begin position="27"/>
        <end position="314"/>
    </location>
</feature>
<evidence type="ECO:0008006" key="4">
    <source>
        <dbReference type="Google" id="ProtNLM"/>
    </source>
</evidence>
<keyword evidence="3" id="KW-1185">Reference proteome</keyword>
<dbReference type="AlphaFoldDB" id="A0A366FIE5"/>
<evidence type="ECO:0000313" key="2">
    <source>
        <dbReference type="EMBL" id="RBP14428.1"/>
    </source>
</evidence>
<gene>
    <name evidence="2" type="ORF">DFR50_109182</name>
</gene>
<dbReference type="RefSeq" id="WP_147262721.1">
    <property type="nucleotide sequence ID" value="NZ_QNRK01000009.1"/>
</dbReference>
<feature type="signal peptide" evidence="1">
    <location>
        <begin position="1"/>
        <end position="26"/>
    </location>
</feature>
<dbReference type="OrthoDB" id="8515371at2"/>
<dbReference type="EMBL" id="QNRK01000009">
    <property type="protein sequence ID" value="RBP14428.1"/>
    <property type="molecule type" value="Genomic_DNA"/>
</dbReference>
<dbReference type="Proteomes" id="UP000253529">
    <property type="component" value="Unassembled WGS sequence"/>
</dbReference>
<protein>
    <recommendedName>
        <fullName evidence="4">Secreted protein with PEP-CTERM sorting signal</fullName>
    </recommendedName>
</protein>
<sequence length="314" mass="31572">MDHEIRTRGRLALGLGLSAMVAGAPAAAGAGALSVMTRLGSCDSGAMTSCADTGAVDTTPANASSAFIGQPSIAGAPATFTTAFDAWDEANGNAWRLIDGGALDLSVDASIEISASDRSAGLSPVIFTLSGGRPWLLRRLVWTQALAISYTPLGGPLAAPIQTLDTFSLSQDAAGDNRGFPRTCVAASAGAAPPNGVFCGPIYPFQYGSTMANVTLDGVTLGVDPFYDAPQGDWPGASFEAVTLLSEITAPHTLTVFQGVSYSFSLSATASGSSSPGAATADPVPEPSTSALALCGFAALGLARYRAKRAATAG</sequence>
<evidence type="ECO:0000256" key="1">
    <source>
        <dbReference type="SAM" id="SignalP"/>
    </source>
</evidence>
<name>A0A366FIE5_9HYPH</name>
<comment type="caution">
    <text evidence="2">The sequence shown here is derived from an EMBL/GenBank/DDBJ whole genome shotgun (WGS) entry which is preliminary data.</text>
</comment>
<proteinExistence type="predicted"/>
<organism evidence="2 3">
    <name type="scientific">Roseiarcus fermentans</name>
    <dbReference type="NCBI Taxonomy" id="1473586"/>
    <lineage>
        <taxon>Bacteria</taxon>
        <taxon>Pseudomonadati</taxon>
        <taxon>Pseudomonadota</taxon>
        <taxon>Alphaproteobacteria</taxon>
        <taxon>Hyphomicrobiales</taxon>
        <taxon>Roseiarcaceae</taxon>
        <taxon>Roseiarcus</taxon>
    </lineage>
</organism>